<feature type="compositionally biased region" description="Basic and acidic residues" evidence="1">
    <location>
        <begin position="615"/>
        <end position="625"/>
    </location>
</feature>
<feature type="compositionally biased region" description="Polar residues" evidence="1">
    <location>
        <begin position="78"/>
        <end position="89"/>
    </location>
</feature>
<accession>A0A284RLY6</accession>
<sequence length="846" mass="92226">MALTLSAAPIQPVSHIDAPGSASSYPPHLLKHMSSFASSESSVAAPEHLSNRVQRTSTSVSASAMSSSVNRPLPSLPRAQSVTRSSAAPTTMAIPTFRPPPKHKTLNSPVSYRSHFVSAMPQRKTVSSIATIVNHPGTLSRLLSFLPWPDFLALSQTCRSLRDIPQKENLRDVILSRYVEGYGTCLRLLSGSREGMKEVPVTLHDIDLLLISQRTPLHIYPTAALSTLSSRHLSKAEILRNQKLERLTHIHSRFVLLLQSLAHSSSLPPPSEPEPESDPIFPDTRTQSQGPSLLQRVSLLDGPGTGSVRELIFPAPLSCPDLAIESDRPTEMAGRIPQRRSVSAGAVLTDVRDHRPTPSLTSSASYLQSSRYRQSPKSTGLPGRQAGTIRNPDSSASLRSMKRKNRLSIFGNSSTKPPPPPADPRDLKYYSTGWRRSLANASFAHKAKRASSAHGSSVSEGWLSDDDLGFYRPHRRFASSNFSGSNHSFSSTSGSASGSGGSPLSRSERHNSPSPPLTPIIMPSPSSPHDLVLATSRVRAPILRVYVPCSELSDTPEFLDKDYFISRAGGGLSIQQCEDQLIGSGLWEHMSTGDVVCNLGYVPPAGNTGSEDSSVEEHSPNREFSRRRGRFDKFKETRTWLIFNGHCLVPFCPPEDLLPIDDPISLPSPFYYDYLIPATPLAVGRQRSPLAPGNIRMVIGRLPPPAFEEIPQLRLVHTQTRVPSPHSRGGVAVVRKWVWIARVWRGGLHYDAVGKMNGGGGGFGASMGIGWEGEWVVEGDGTKEGRQALLDCLNGEYTTHRECEFVREKSGGGRVWLRMLESSVQLLPTPSNFDSVSSGSTQTTFQ</sequence>
<dbReference type="STRING" id="47428.A0A284RLY6"/>
<reference evidence="3" key="1">
    <citation type="journal article" date="2017" name="Nat. Ecol. Evol.">
        <title>Genome expansion and lineage-specific genetic innovations in the forest pathogenic fungi Armillaria.</title>
        <authorList>
            <person name="Sipos G."/>
            <person name="Prasanna A.N."/>
            <person name="Walter M.C."/>
            <person name="O'Connor E."/>
            <person name="Balint B."/>
            <person name="Krizsan K."/>
            <person name="Kiss B."/>
            <person name="Hess J."/>
            <person name="Varga T."/>
            <person name="Slot J."/>
            <person name="Riley R."/>
            <person name="Boka B."/>
            <person name="Rigling D."/>
            <person name="Barry K."/>
            <person name="Lee J."/>
            <person name="Mihaltcheva S."/>
            <person name="LaButti K."/>
            <person name="Lipzen A."/>
            <person name="Waldron R."/>
            <person name="Moloney N.M."/>
            <person name="Sperisen C."/>
            <person name="Kredics L."/>
            <person name="Vagvoelgyi C."/>
            <person name="Patrignani A."/>
            <person name="Fitzpatrick D."/>
            <person name="Nagy I."/>
            <person name="Doyle S."/>
            <person name="Anderson J.B."/>
            <person name="Grigoriev I.V."/>
            <person name="Gueldener U."/>
            <person name="Muensterkoetter M."/>
            <person name="Nagy L.G."/>
        </authorList>
    </citation>
    <scope>NUCLEOTIDE SEQUENCE [LARGE SCALE GENOMIC DNA]</scope>
    <source>
        <strain evidence="3">C18/9</strain>
    </source>
</reference>
<proteinExistence type="predicted"/>
<protein>
    <recommendedName>
        <fullName evidence="4">F-box domain-containing protein</fullName>
    </recommendedName>
</protein>
<feature type="compositionally biased region" description="Low complexity" evidence="1">
    <location>
        <begin position="482"/>
        <end position="496"/>
    </location>
</feature>
<evidence type="ECO:0000256" key="1">
    <source>
        <dbReference type="SAM" id="MobiDB-lite"/>
    </source>
</evidence>
<feature type="region of interest" description="Disordered" evidence="1">
    <location>
        <begin position="606"/>
        <end position="625"/>
    </location>
</feature>
<name>A0A284RLY6_ARMOS</name>
<feature type="region of interest" description="Disordered" evidence="1">
    <location>
        <begin position="330"/>
        <end position="428"/>
    </location>
</feature>
<keyword evidence="3" id="KW-1185">Reference proteome</keyword>
<evidence type="ECO:0008006" key="4">
    <source>
        <dbReference type="Google" id="ProtNLM"/>
    </source>
</evidence>
<feature type="region of interest" description="Disordered" evidence="1">
    <location>
        <begin position="482"/>
        <end position="525"/>
    </location>
</feature>
<feature type="compositionally biased region" description="Low complexity" evidence="1">
    <location>
        <begin position="56"/>
        <end position="69"/>
    </location>
</feature>
<feature type="compositionally biased region" description="Low complexity" evidence="1">
    <location>
        <begin position="359"/>
        <end position="375"/>
    </location>
</feature>
<dbReference type="EMBL" id="FUEG01000011">
    <property type="protein sequence ID" value="SJL09715.1"/>
    <property type="molecule type" value="Genomic_DNA"/>
</dbReference>
<gene>
    <name evidence="2" type="ORF">ARMOST_13096</name>
</gene>
<evidence type="ECO:0000313" key="2">
    <source>
        <dbReference type="EMBL" id="SJL09715.1"/>
    </source>
</evidence>
<dbReference type="OMA" id="LMFNGYC"/>
<feature type="region of interest" description="Disordered" evidence="1">
    <location>
        <begin position="46"/>
        <end position="105"/>
    </location>
</feature>
<feature type="region of interest" description="Disordered" evidence="1">
    <location>
        <begin position="265"/>
        <end position="291"/>
    </location>
</feature>
<organism evidence="2 3">
    <name type="scientific">Armillaria ostoyae</name>
    <name type="common">Armillaria root rot fungus</name>
    <dbReference type="NCBI Taxonomy" id="47428"/>
    <lineage>
        <taxon>Eukaryota</taxon>
        <taxon>Fungi</taxon>
        <taxon>Dikarya</taxon>
        <taxon>Basidiomycota</taxon>
        <taxon>Agaricomycotina</taxon>
        <taxon>Agaricomycetes</taxon>
        <taxon>Agaricomycetidae</taxon>
        <taxon>Agaricales</taxon>
        <taxon>Marasmiineae</taxon>
        <taxon>Physalacriaceae</taxon>
        <taxon>Armillaria</taxon>
    </lineage>
</organism>
<dbReference type="Proteomes" id="UP000219338">
    <property type="component" value="Unassembled WGS sequence"/>
</dbReference>
<dbReference type="OrthoDB" id="3269821at2759"/>
<dbReference type="AlphaFoldDB" id="A0A284RLY6"/>
<evidence type="ECO:0000313" key="3">
    <source>
        <dbReference type="Proteomes" id="UP000219338"/>
    </source>
</evidence>